<dbReference type="Pfam" id="PF03358">
    <property type="entry name" value="FMN_red"/>
    <property type="match status" value="1"/>
</dbReference>
<proteinExistence type="predicted"/>
<evidence type="ECO:0000256" key="2">
    <source>
        <dbReference type="ARBA" id="ARBA00022643"/>
    </source>
</evidence>
<dbReference type="GO" id="GO:0016491">
    <property type="term" value="F:oxidoreductase activity"/>
    <property type="evidence" value="ECO:0007669"/>
    <property type="project" value="UniProtKB-KW"/>
</dbReference>
<name>A0A645BTT7_9ZZZZ</name>
<protein>
    <submittedName>
        <fullName evidence="4">2-amino-4-deoxychorismate dehydrogenase</fullName>
        <ecNumber evidence="4">1.3.99.24</ecNumber>
    </submittedName>
</protein>
<gene>
    <name evidence="4" type="primary">sgcG_17</name>
    <name evidence="4" type="ORF">SDC9_115421</name>
</gene>
<organism evidence="4">
    <name type="scientific">bioreactor metagenome</name>
    <dbReference type="NCBI Taxonomy" id="1076179"/>
    <lineage>
        <taxon>unclassified sequences</taxon>
        <taxon>metagenomes</taxon>
        <taxon>ecological metagenomes</taxon>
    </lineage>
</organism>
<keyword evidence="2" id="KW-0288">FMN</keyword>
<dbReference type="SUPFAM" id="SSF52218">
    <property type="entry name" value="Flavoproteins"/>
    <property type="match status" value="1"/>
</dbReference>
<dbReference type="InterPro" id="IPR005025">
    <property type="entry name" value="FMN_Rdtase-like_dom"/>
</dbReference>
<keyword evidence="1" id="KW-0285">Flavoprotein</keyword>
<dbReference type="InterPro" id="IPR029039">
    <property type="entry name" value="Flavoprotein-like_sf"/>
</dbReference>
<dbReference type="InterPro" id="IPR051796">
    <property type="entry name" value="ISF_SsuE-like"/>
</dbReference>
<keyword evidence="4" id="KW-0560">Oxidoreductase</keyword>
<dbReference type="AlphaFoldDB" id="A0A645BTT7"/>
<reference evidence="4" key="1">
    <citation type="submission" date="2019-08" db="EMBL/GenBank/DDBJ databases">
        <authorList>
            <person name="Kucharzyk K."/>
            <person name="Murdoch R.W."/>
            <person name="Higgins S."/>
            <person name="Loffler F."/>
        </authorList>
    </citation>
    <scope>NUCLEOTIDE SEQUENCE</scope>
</reference>
<comment type="caution">
    <text evidence="4">The sequence shown here is derived from an EMBL/GenBank/DDBJ whole genome shotgun (WGS) entry which is preliminary data.</text>
</comment>
<sequence>MKVLLINGSPNEKGCTYTALCEVAGKLNEHGIETETLQIGRAPVAGCIDCGTCFKTHHCVFDDLVNEIAAKVDEYDGLVVGSPVYYAGPSGQLCALLDRLFQVTGRHMAGKVGASIVSCRRGGATAAFDRVNKYFTITNMVVASSQYWNQVHGNTPEEVLKDIEGLQTMRTLGENMAFLIKSIAAGRAAGVTPPQYEKRIYTNFIRE</sequence>
<evidence type="ECO:0000259" key="3">
    <source>
        <dbReference type="Pfam" id="PF03358"/>
    </source>
</evidence>
<evidence type="ECO:0000313" key="4">
    <source>
        <dbReference type="EMBL" id="MPM68488.1"/>
    </source>
</evidence>
<dbReference type="PANTHER" id="PTHR43278:SF4">
    <property type="entry name" value="NAD(P)H-DEPENDENT FMN-CONTAINING OXIDOREDUCTASE YWQN-RELATED"/>
    <property type="match status" value="1"/>
</dbReference>
<accession>A0A645BTT7</accession>
<dbReference type="Gene3D" id="3.40.50.360">
    <property type="match status" value="1"/>
</dbReference>
<dbReference type="EC" id="1.3.99.24" evidence="4"/>
<dbReference type="EMBL" id="VSSQ01022284">
    <property type="protein sequence ID" value="MPM68488.1"/>
    <property type="molecule type" value="Genomic_DNA"/>
</dbReference>
<feature type="domain" description="NADPH-dependent FMN reductase-like" evidence="3">
    <location>
        <begin position="1"/>
        <end position="149"/>
    </location>
</feature>
<evidence type="ECO:0000256" key="1">
    <source>
        <dbReference type="ARBA" id="ARBA00022630"/>
    </source>
</evidence>
<dbReference type="PANTHER" id="PTHR43278">
    <property type="entry name" value="NAD(P)H-DEPENDENT FMN-CONTAINING OXIDOREDUCTASE YWQN-RELATED"/>
    <property type="match status" value="1"/>
</dbReference>